<organism evidence="7 8">
    <name type="scientific">Limosilactobacillus ingluviei DSM 15946</name>
    <dbReference type="NCBI Taxonomy" id="1423760"/>
    <lineage>
        <taxon>Bacteria</taxon>
        <taxon>Bacillati</taxon>
        <taxon>Bacillota</taxon>
        <taxon>Bacilli</taxon>
        <taxon>Lactobacillales</taxon>
        <taxon>Lactobacillaceae</taxon>
        <taxon>Limosilactobacillus</taxon>
    </lineage>
</organism>
<proteinExistence type="inferred from homology"/>
<dbReference type="PANTHER" id="PTHR19836">
    <property type="entry name" value="30S RIBOSOMAL PROTEIN S14"/>
    <property type="match status" value="1"/>
</dbReference>
<dbReference type="HAMAP" id="MF_00537">
    <property type="entry name" value="Ribosomal_uS14_1"/>
    <property type="match status" value="1"/>
</dbReference>
<keyword evidence="6" id="KW-0694">RNA-binding</keyword>
<evidence type="ECO:0000256" key="5">
    <source>
        <dbReference type="ARBA" id="ARBA00035167"/>
    </source>
</evidence>
<dbReference type="AlphaFoldDB" id="A0A0R1UB24"/>
<evidence type="ECO:0000256" key="2">
    <source>
        <dbReference type="ARBA" id="ARBA00022730"/>
    </source>
</evidence>
<comment type="subunit">
    <text evidence="6">Part of the 30S ribosomal subunit. Contacts proteins S3 and S10.</text>
</comment>
<dbReference type="Gene3D" id="4.10.830.10">
    <property type="entry name" value="30s Ribosomal Protein S14, Chain N"/>
    <property type="match status" value="1"/>
</dbReference>
<dbReference type="SUPFAM" id="SSF57716">
    <property type="entry name" value="Glucocorticoid receptor-like (DNA-binding domain)"/>
    <property type="match status" value="1"/>
</dbReference>
<name>A0A0R1UB24_9LACO</name>
<dbReference type="GO" id="GO:0006412">
    <property type="term" value="P:translation"/>
    <property type="evidence" value="ECO:0007669"/>
    <property type="project" value="UniProtKB-UniRule"/>
</dbReference>
<dbReference type="Proteomes" id="UP000050816">
    <property type="component" value="Unassembled WGS sequence"/>
</dbReference>
<keyword evidence="3 6" id="KW-0689">Ribosomal protein</keyword>
<dbReference type="PATRIC" id="fig|1423760.3.peg.1419"/>
<comment type="caution">
    <text evidence="7">The sequence shown here is derived from an EMBL/GenBank/DDBJ whole genome shotgun (WGS) entry which is preliminary data.</text>
</comment>
<dbReference type="GO" id="GO:0015935">
    <property type="term" value="C:small ribosomal subunit"/>
    <property type="evidence" value="ECO:0007669"/>
    <property type="project" value="TreeGrafter"/>
</dbReference>
<keyword evidence="2 6" id="KW-0699">rRNA-binding</keyword>
<evidence type="ECO:0000313" key="8">
    <source>
        <dbReference type="Proteomes" id="UP000050816"/>
    </source>
</evidence>
<evidence type="ECO:0000256" key="4">
    <source>
        <dbReference type="ARBA" id="ARBA00023274"/>
    </source>
</evidence>
<evidence type="ECO:0000256" key="3">
    <source>
        <dbReference type="ARBA" id="ARBA00022980"/>
    </source>
</evidence>
<evidence type="ECO:0000256" key="6">
    <source>
        <dbReference type="HAMAP-Rule" id="MF_00537"/>
    </source>
</evidence>
<dbReference type="EMBL" id="AZFK01000029">
    <property type="protein sequence ID" value="KRL90545.1"/>
    <property type="molecule type" value="Genomic_DNA"/>
</dbReference>
<sequence length="89" mass="9882">MARKGKIETAKRKEATVAKYAVKRAALKAAGDYAGLAKLPRNASPTRLRHRDHLDGRSRGYLRAFGLSRLNFRRLAHAGQLPGVKKASW</sequence>
<dbReference type="GO" id="GO:0005737">
    <property type="term" value="C:cytoplasm"/>
    <property type="evidence" value="ECO:0007669"/>
    <property type="project" value="UniProtKB-ARBA"/>
</dbReference>
<dbReference type="RefSeq" id="WP_056954505.1">
    <property type="nucleotide sequence ID" value="NZ_AZFK01000029.1"/>
</dbReference>
<dbReference type="NCBIfam" id="NF006477">
    <property type="entry name" value="PRK08881.1"/>
    <property type="match status" value="1"/>
</dbReference>
<evidence type="ECO:0000313" key="7">
    <source>
        <dbReference type="EMBL" id="KRL90545.1"/>
    </source>
</evidence>
<accession>A0A0R1UB24</accession>
<dbReference type="PANTHER" id="PTHR19836:SF19">
    <property type="entry name" value="SMALL RIBOSOMAL SUBUNIT PROTEIN US14M"/>
    <property type="match status" value="1"/>
</dbReference>
<dbReference type="GO" id="GO:0019843">
    <property type="term" value="F:rRNA binding"/>
    <property type="evidence" value="ECO:0007669"/>
    <property type="project" value="UniProtKB-UniRule"/>
</dbReference>
<dbReference type="GO" id="GO:0003735">
    <property type="term" value="F:structural constituent of ribosome"/>
    <property type="evidence" value="ECO:0007669"/>
    <property type="project" value="InterPro"/>
</dbReference>
<comment type="similarity">
    <text evidence="1 6">Belongs to the universal ribosomal protein uS14 family.</text>
</comment>
<dbReference type="InterPro" id="IPR001209">
    <property type="entry name" value="Ribosomal_uS14"/>
</dbReference>
<comment type="function">
    <text evidence="6">Binds 16S rRNA, required for the assembly of 30S particles and may also be responsible for determining the conformation of the 16S rRNA at the A site.</text>
</comment>
<evidence type="ECO:0000256" key="1">
    <source>
        <dbReference type="ARBA" id="ARBA00009083"/>
    </source>
</evidence>
<dbReference type="InterPro" id="IPR023036">
    <property type="entry name" value="Ribosomal_uS14_bac/plastid"/>
</dbReference>
<dbReference type="Pfam" id="PF00253">
    <property type="entry name" value="Ribosomal_S14"/>
    <property type="match status" value="1"/>
</dbReference>
<dbReference type="InterPro" id="IPR043140">
    <property type="entry name" value="Ribosomal_uS14_sf"/>
</dbReference>
<protein>
    <recommendedName>
        <fullName evidence="5 6">Small ribosomal subunit protein uS14</fullName>
    </recommendedName>
</protein>
<keyword evidence="4 6" id="KW-0687">Ribonucleoprotein</keyword>
<gene>
    <name evidence="6" type="primary">rpsN</name>
    <name evidence="7" type="ORF">FC43_GL001351</name>
</gene>
<reference evidence="7 8" key="1">
    <citation type="journal article" date="2015" name="Genome Announc.">
        <title>Expanding the biotechnology potential of lactobacilli through comparative genomics of 213 strains and associated genera.</title>
        <authorList>
            <person name="Sun Z."/>
            <person name="Harris H.M."/>
            <person name="McCann A."/>
            <person name="Guo C."/>
            <person name="Argimon S."/>
            <person name="Zhang W."/>
            <person name="Yang X."/>
            <person name="Jeffery I.B."/>
            <person name="Cooney J.C."/>
            <person name="Kagawa T.F."/>
            <person name="Liu W."/>
            <person name="Song Y."/>
            <person name="Salvetti E."/>
            <person name="Wrobel A."/>
            <person name="Rasinkangas P."/>
            <person name="Parkhill J."/>
            <person name="Rea M.C."/>
            <person name="O'Sullivan O."/>
            <person name="Ritari J."/>
            <person name="Douillard F.P."/>
            <person name="Paul Ross R."/>
            <person name="Yang R."/>
            <person name="Briner A.E."/>
            <person name="Felis G.E."/>
            <person name="de Vos W.M."/>
            <person name="Barrangou R."/>
            <person name="Klaenhammer T.R."/>
            <person name="Caufield P.W."/>
            <person name="Cui Y."/>
            <person name="Zhang H."/>
            <person name="O'Toole P.W."/>
        </authorList>
    </citation>
    <scope>NUCLEOTIDE SEQUENCE [LARGE SCALE GENOMIC DNA]</scope>
    <source>
        <strain evidence="7 8">DSM 15946</strain>
    </source>
</reference>